<dbReference type="PROSITE" id="PS50994">
    <property type="entry name" value="INTEGRASE"/>
    <property type="match status" value="1"/>
</dbReference>
<dbReference type="CDD" id="cd09274">
    <property type="entry name" value="RNase_HI_RT_Ty3"/>
    <property type="match status" value="1"/>
</dbReference>
<dbReference type="PANTHER" id="PTHR37984">
    <property type="entry name" value="PROTEIN CBG26694"/>
    <property type="match status" value="1"/>
</dbReference>
<dbReference type="InterPro" id="IPR050951">
    <property type="entry name" value="Retrovirus_Pol_polyprotein"/>
</dbReference>
<feature type="compositionally biased region" description="Low complexity" evidence="2">
    <location>
        <begin position="55"/>
        <end position="73"/>
    </location>
</feature>
<dbReference type="InterPro" id="IPR001584">
    <property type="entry name" value="Integrase_cat-core"/>
</dbReference>
<gene>
    <name evidence="4" type="ORF">OVN521_LOCUS22037</name>
</gene>
<evidence type="ECO:0000256" key="1">
    <source>
        <dbReference type="ARBA" id="ARBA00023268"/>
    </source>
</evidence>
<dbReference type="Pfam" id="PF17921">
    <property type="entry name" value="Integrase_H2C2"/>
    <property type="match status" value="1"/>
</dbReference>
<comment type="caution">
    <text evidence="4">The sequence shown here is derived from an EMBL/GenBank/DDBJ whole genome shotgun (WGS) entry which is preliminary data.</text>
</comment>
<dbReference type="Gene3D" id="3.30.70.270">
    <property type="match status" value="1"/>
</dbReference>
<dbReference type="FunFam" id="3.30.70.270:FF:000020">
    <property type="entry name" value="Transposon Tf2-6 polyprotein-like Protein"/>
    <property type="match status" value="1"/>
</dbReference>
<dbReference type="Gene3D" id="3.30.420.10">
    <property type="entry name" value="Ribonuclease H-like superfamily/Ribonuclease H"/>
    <property type="match status" value="1"/>
</dbReference>
<evidence type="ECO:0000313" key="5">
    <source>
        <dbReference type="Proteomes" id="UP000663866"/>
    </source>
</evidence>
<dbReference type="InterPro" id="IPR041588">
    <property type="entry name" value="Integrase_H2C2"/>
</dbReference>
<dbReference type="PANTHER" id="PTHR37984:SF5">
    <property type="entry name" value="PROTEIN NYNRIN-LIKE"/>
    <property type="match status" value="1"/>
</dbReference>
<dbReference type="InterPro" id="IPR036397">
    <property type="entry name" value="RNaseH_sf"/>
</dbReference>
<dbReference type="GO" id="GO:0003824">
    <property type="term" value="F:catalytic activity"/>
    <property type="evidence" value="ECO:0007669"/>
    <property type="project" value="UniProtKB-KW"/>
</dbReference>
<evidence type="ECO:0000259" key="3">
    <source>
        <dbReference type="PROSITE" id="PS50994"/>
    </source>
</evidence>
<feature type="region of interest" description="Disordered" evidence="2">
    <location>
        <begin position="55"/>
        <end position="85"/>
    </location>
</feature>
<dbReference type="Gene3D" id="3.10.10.10">
    <property type="entry name" value="HIV Type 1 Reverse Transcriptase, subunit A, domain 1"/>
    <property type="match status" value="1"/>
</dbReference>
<reference evidence="4" key="1">
    <citation type="submission" date="2021-02" db="EMBL/GenBank/DDBJ databases">
        <authorList>
            <person name="Nowell W R."/>
        </authorList>
    </citation>
    <scope>NUCLEOTIDE SEQUENCE</scope>
</reference>
<dbReference type="Pfam" id="PF00665">
    <property type="entry name" value="rve"/>
    <property type="match status" value="1"/>
</dbReference>
<accession>A0A819WH09</accession>
<keyword evidence="1" id="KW-0511">Multifunctional enzyme</keyword>
<evidence type="ECO:0000256" key="2">
    <source>
        <dbReference type="SAM" id="MobiDB-lite"/>
    </source>
</evidence>
<dbReference type="SUPFAM" id="SSF56672">
    <property type="entry name" value="DNA/RNA polymerases"/>
    <property type="match status" value="1"/>
</dbReference>
<feature type="domain" description="Integrase catalytic" evidence="3">
    <location>
        <begin position="813"/>
        <end position="972"/>
    </location>
</feature>
<protein>
    <recommendedName>
        <fullName evidence="3">Integrase catalytic domain-containing protein</fullName>
    </recommendedName>
</protein>
<evidence type="ECO:0000313" key="4">
    <source>
        <dbReference type="EMBL" id="CAF4122157.1"/>
    </source>
</evidence>
<proteinExistence type="predicted"/>
<dbReference type="GO" id="GO:0003676">
    <property type="term" value="F:nucleic acid binding"/>
    <property type="evidence" value="ECO:0007669"/>
    <property type="project" value="InterPro"/>
</dbReference>
<feature type="region of interest" description="Disordered" evidence="2">
    <location>
        <begin position="639"/>
        <end position="667"/>
    </location>
</feature>
<sequence length="984" mass="114153">MTVNNTDTHDTIQMSPKSMSSFDSNPSFRMSQPFNSNSNNYLTSYSRNYDNNYRIANNRNMNSSPKFSPSSYSHAPQNKNRFNNNSTISIEYRKRLLTMNIEPDNKLKRISIISSKSLYIPPESTRSSKVNIPLSILDSYLVPNQYLHPNKICFDTHTLVNFRNYCSSITFSNTSSFPRHIRKGYCIGFLLCRSLPQSLISPCNAIQICNASLNSNVEALVKTIENEKYRNNLSTLLVRFSATFDISKHNIAKTSIHHVINTVPHSPPACKPYHQPDKEQAIYQLKQEFLLAGSITESHSPYVAPAILIKKKDSSYRFGVDYKKLNLITIKDLSPLPNMEDTILKLGHEYSSFSKLDLKSGHTVSKKYITPMKEKIEAILQLKEPHTLSQANKFIGALSWYRKFIPHFVTVAAPIHSVTNLTKDNRHKFKWKYAQSKAFHELKQMLVREPLFLHNPIDNIPLILTTDASGIGIGGVLQQEVEGEMHNLYYHSQLMTICERKYSTIEKEALTIYKCFTRMRTFLLGRNIILKTDPCPLCHIMEKTVRNARVDRITHLLQEYNIDKVVHIKGRENCLRDFLSRYSNEMNHDLFEIDYGLENKYNLNESELLSPQIPQSSFSSYNKKDKNLLATMMLRSRFKQHKSHTTTDTSNNKVINHDEEDNQSQQMPRVNKSFIRKFSHNEFDLTNLKQEQENDSIMQNIVKELHTRRDSIPFVIKNNIVYRLITTSRHSKRKIEVVDLPTSMVKSLIQACHDDPMTGAHFSFERTYNKTKYYYWWPGMKATIKQYIRSCLLCKQFNISHHKNIGHLRPITPSEGPFLLIGIDYCGPLRRISRENQYVLVITDYFTRHITAIALPNCAAETTAQTLFNEYFSKYGVPTVILSDQGSHFRNQLMENIKYLIGYNHIYSTPYHPQTNGMVERFNAAFIPQISKLQDTEDNNWDEYLHAVVFAYNTGIHKTTKYSPYELLYGRLPRLPFNARPTYY</sequence>
<dbReference type="GO" id="GO:0015074">
    <property type="term" value="P:DNA integration"/>
    <property type="evidence" value="ECO:0007669"/>
    <property type="project" value="InterPro"/>
</dbReference>
<dbReference type="InterPro" id="IPR012337">
    <property type="entry name" value="RNaseH-like_sf"/>
</dbReference>
<organism evidence="4 5">
    <name type="scientific">Rotaria magnacalcarata</name>
    <dbReference type="NCBI Taxonomy" id="392030"/>
    <lineage>
        <taxon>Eukaryota</taxon>
        <taxon>Metazoa</taxon>
        <taxon>Spiralia</taxon>
        <taxon>Gnathifera</taxon>
        <taxon>Rotifera</taxon>
        <taxon>Eurotatoria</taxon>
        <taxon>Bdelloidea</taxon>
        <taxon>Philodinida</taxon>
        <taxon>Philodinidae</taxon>
        <taxon>Rotaria</taxon>
    </lineage>
</organism>
<dbReference type="SUPFAM" id="SSF53098">
    <property type="entry name" value="Ribonuclease H-like"/>
    <property type="match status" value="1"/>
</dbReference>
<name>A0A819WH09_9BILA</name>
<dbReference type="Pfam" id="PF17919">
    <property type="entry name" value="RT_RNaseH_2"/>
    <property type="match status" value="1"/>
</dbReference>
<dbReference type="EMBL" id="CAJOBG010004692">
    <property type="protein sequence ID" value="CAF4122157.1"/>
    <property type="molecule type" value="Genomic_DNA"/>
</dbReference>
<dbReference type="AlphaFoldDB" id="A0A819WH09"/>
<dbReference type="Proteomes" id="UP000663866">
    <property type="component" value="Unassembled WGS sequence"/>
</dbReference>
<dbReference type="InterPro" id="IPR043128">
    <property type="entry name" value="Rev_trsase/Diguanyl_cyclase"/>
</dbReference>
<dbReference type="FunFam" id="3.30.420.10:FF:000032">
    <property type="entry name" value="Retrovirus-related Pol polyprotein from transposon 297-like Protein"/>
    <property type="match status" value="1"/>
</dbReference>
<keyword evidence="5" id="KW-1185">Reference proteome</keyword>
<dbReference type="FunFam" id="1.10.340.70:FF:000001">
    <property type="entry name" value="Retrovirus-related Pol polyprotein from transposon gypsy-like Protein"/>
    <property type="match status" value="1"/>
</dbReference>
<feature type="compositionally biased region" description="Polar residues" evidence="2">
    <location>
        <begin position="74"/>
        <end position="85"/>
    </location>
</feature>
<feature type="compositionally biased region" description="Polar residues" evidence="2">
    <location>
        <begin position="1"/>
        <end position="34"/>
    </location>
</feature>
<dbReference type="InterPro" id="IPR041577">
    <property type="entry name" value="RT_RNaseH_2"/>
</dbReference>
<dbReference type="Gene3D" id="1.10.340.70">
    <property type="match status" value="1"/>
</dbReference>
<dbReference type="InterPro" id="IPR043502">
    <property type="entry name" value="DNA/RNA_pol_sf"/>
</dbReference>
<feature type="region of interest" description="Disordered" evidence="2">
    <location>
        <begin position="1"/>
        <end position="39"/>
    </location>
</feature>